<feature type="domain" description="EF-hand" evidence="4">
    <location>
        <begin position="10"/>
        <end position="45"/>
    </location>
</feature>
<evidence type="ECO:0000256" key="3">
    <source>
        <dbReference type="SAM" id="MobiDB-lite"/>
    </source>
</evidence>
<name>A0A7S0H9A7_9EUKA</name>
<accession>A0A7S0H9A7</accession>
<dbReference type="AlphaFoldDB" id="A0A7S0H9A7"/>
<dbReference type="InterPro" id="IPR018247">
    <property type="entry name" value="EF_Hand_1_Ca_BS"/>
</dbReference>
<evidence type="ECO:0000259" key="4">
    <source>
        <dbReference type="PROSITE" id="PS50222"/>
    </source>
</evidence>
<protein>
    <recommendedName>
        <fullName evidence="7">Calmodulin</fullName>
    </recommendedName>
</protein>
<evidence type="ECO:0008006" key="7">
    <source>
        <dbReference type="Google" id="ProtNLM"/>
    </source>
</evidence>
<gene>
    <name evidence="6" type="ORF">LAMO00422_LOCUS22540</name>
</gene>
<dbReference type="Gene3D" id="3.40.30.10">
    <property type="entry name" value="Glutaredoxin"/>
    <property type="match status" value="1"/>
</dbReference>
<dbReference type="SUPFAM" id="SSF47473">
    <property type="entry name" value="EF-hand"/>
    <property type="match status" value="1"/>
</dbReference>
<dbReference type="InterPro" id="IPR013766">
    <property type="entry name" value="Thioredoxin_domain"/>
</dbReference>
<dbReference type="CDD" id="cd00051">
    <property type="entry name" value="EFh"/>
    <property type="match status" value="1"/>
</dbReference>
<dbReference type="Pfam" id="PF00085">
    <property type="entry name" value="Thioredoxin"/>
    <property type="match status" value="1"/>
</dbReference>
<dbReference type="SUPFAM" id="SSF52833">
    <property type="entry name" value="Thioredoxin-like"/>
    <property type="match status" value="1"/>
</dbReference>
<feature type="compositionally biased region" description="Basic and acidic residues" evidence="3">
    <location>
        <begin position="108"/>
        <end position="122"/>
    </location>
</feature>
<dbReference type="PANTHER" id="PTHR46115">
    <property type="entry name" value="THIOREDOXIN-LIKE PROTEIN 1"/>
    <property type="match status" value="1"/>
</dbReference>
<feature type="domain" description="Thioredoxin" evidence="5">
    <location>
        <begin position="126"/>
        <end position="247"/>
    </location>
</feature>
<dbReference type="PROSITE" id="PS51352">
    <property type="entry name" value="THIOREDOXIN_2"/>
    <property type="match status" value="1"/>
</dbReference>
<feature type="region of interest" description="Disordered" evidence="3">
    <location>
        <begin position="103"/>
        <end position="122"/>
    </location>
</feature>
<dbReference type="InterPro" id="IPR036249">
    <property type="entry name" value="Thioredoxin-like_sf"/>
</dbReference>
<sequence>MGDDHQLLMGVLDDYLNVFQALDRDGSGRIEKKEMRDLFVAMMGEKRVSEENIETLYKKADLNGDVETICFSEFLELIRSHTFDLQMVLDFMTLKPQAKQESSYVRKSRIEDKKKPKPKDERLGMALLGESDTPPELVPGQVAMIGSYGQLDALFKQNKTVILQVTFKWCRPCKMFAKKYATIANQFQDVVFLKMVGDENEITKAMLKRLSVRLSPTFILYQDGERQKSFSGASEIKLRSMVMGALNQTEPLESSRRAELR</sequence>
<dbReference type="PROSITE" id="PS00018">
    <property type="entry name" value="EF_HAND_1"/>
    <property type="match status" value="1"/>
</dbReference>
<evidence type="ECO:0000313" key="6">
    <source>
        <dbReference type="EMBL" id="CAD8463578.1"/>
    </source>
</evidence>
<dbReference type="InterPro" id="IPR002048">
    <property type="entry name" value="EF_hand_dom"/>
</dbReference>
<dbReference type="PROSITE" id="PS50222">
    <property type="entry name" value="EF_HAND_2"/>
    <property type="match status" value="1"/>
</dbReference>
<evidence type="ECO:0000259" key="5">
    <source>
        <dbReference type="PROSITE" id="PS51352"/>
    </source>
</evidence>
<dbReference type="Gene3D" id="1.10.238.10">
    <property type="entry name" value="EF-hand"/>
    <property type="match status" value="1"/>
</dbReference>
<evidence type="ECO:0000256" key="2">
    <source>
        <dbReference type="ARBA" id="ARBA00023157"/>
    </source>
</evidence>
<organism evidence="6">
    <name type="scientific">Amorphochlora amoebiformis</name>
    <dbReference type="NCBI Taxonomy" id="1561963"/>
    <lineage>
        <taxon>Eukaryota</taxon>
        <taxon>Sar</taxon>
        <taxon>Rhizaria</taxon>
        <taxon>Cercozoa</taxon>
        <taxon>Chlorarachniophyceae</taxon>
        <taxon>Amorphochlora</taxon>
    </lineage>
</organism>
<keyword evidence="2" id="KW-1015">Disulfide bond</keyword>
<dbReference type="GO" id="GO:0005509">
    <property type="term" value="F:calcium ion binding"/>
    <property type="evidence" value="ECO:0007669"/>
    <property type="project" value="InterPro"/>
</dbReference>
<evidence type="ECO:0000256" key="1">
    <source>
        <dbReference type="ARBA" id="ARBA00022837"/>
    </source>
</evidence>
<reference evidence="6" key="1">
    <citation type="submission" date="2021-01" db="EMBL/GenBank/DDBJ databases">
        <authorList>
            <person name="Corre E."/>
            <person name="Pelletier E."/>
            <person name="Niang G."/>
            <person name="Scheremetjew M."/>
            <person name="Finn R."/>
            <person name="Kale V."/>
            <person name="Holt S."/>
            <person name="Cochrane G."/>
            <person name="Meng A."/>
            <person name="Brown T."/>
            <person name="Cohen L."/>
        </authorList>
    </citation>
    <scope>NUCLEOTIDE SEQUENCE</scope>
    <source>
        <strain evidence="6">CCMP2058</strain>
    </source>
</reference>
<keyword evidence="1" id="KW-0106">Calcium</keyword>
<dbReference type="EMBL" id="HBEM01032993">
    <property type="protein sequence ID" value="CAD8463578.1"/>
    <property type="molecule type" value="Transcribed_RNA"/>
</dbReference>
<proteinExistence type="predicted"/>
<dbReference type="InterPro" id="IPR011992">
    <property type="entry name" value="EF-hand-dom_pair"/>
</dbReference>
<dbReference type="CDD" id="cd02947">
    <property type="entry name" value="TRX_family"/>
    <property type="match status" value="1"/>
</dbReference>
<dbReference type="Pfam" id="PF13499">
    <property type="entry name" value="EF-hand_7"/>
    <property type="match status" value="1"/>
</dbReference>